<proteinExistence type="predicted"/>
<feature type="transmembrane region" description="Helical" evidence="6">
    <location>
        <begin position="289"/>
        <end position="309"/>
    </location>
</feature>
<feature type="transmembrane region" description="Helical" evidence="6">
    <location>
        <begin position="22"/>
        <end position="46"/>
    </location>
</feature>
<dbReference type="RefSeq" id="WP_344453337.1">
    <property type="nucleotide sequence ID" value="NZ_BAAATZ010000021.1"/>
</dbReference>
<name>A0ABP6GZK8_9ACTN</name>
<evidence type="ECO:0000313" key="9">
    <source>
        <dbReference type="Proteomes" id="UP001501842"/>
    </source>
</evidence>
<dbReference type="Proteomes" id="UP001501842">
    <property type="component" value="Unassembled WGS sequence"/>
</dbReference>
<keyword evidence="2" id="KW-1003">Cell membrane</keyword>
<feature type="transmembrane region" description="Helical" evidence="6">
    <location>
        <begin position="686"/>
        <end position="712"/>
    </location>
</feature>
<feature type="transmembrane region" description="Helical" evidence="6">
    <location>
        <begin position="330"/>
        <end position="347"/>
    </location>
</feature>
<evidence type="ECO:0000313" key="8">
    <source>
        <dbReference type="EMBL" id="GAA2732450.1"/>
    </source>
</evidence>
<dbReference type="InterPro" id="IPR038766">
    <property type="entry name" value="Membrane_comp_ABC_pdt"/>
</dbReference>
<feature type="transmembrane region" description="Helical" evidence="6">
    <location>
        <begin position="359"/>
        <end position="381"/>
    </location>
</feature>
<keyword evidence="4 6" id="KW-1133">Transmembrane helix</keyword>
<feature type="domain" description="ABC3 transporter permease C-terminal" evidence="7">
    <location>
        <begin position="199"/>
        <end position="312"/>
    </location>
</feature>
<feature type="domain" description="ABC3 transporter permease C-terminal" evidence="7">
    <location>
        <begin position="643"/>
        <end position="746"/>
    </location>
</feature>
<comment type="caution">
    <text evidence="8">The sequence shown here is derived from an EMBL/GenBank/DDBJ whole genome shotgun (WGS) entry which is preliminary data.</text>
</comment>
<feature type="transmembrane region" description="Helical" evidence="6">
    <location>
        <begin position="247"/>
        <end position="269"/>
    </location>
</feature>
<keyword evidence="5 6" id="KW-0472">Membrane</keyword>
<feature type="transmembrane region" description="Helical" evidence="6">
    <location>
        <begin position="724"/>
        <end position="750"/>
    </location>
</feature>
<dbReference type="Pfam" id="PF02687">
    <property type="entry name" value="FtsX"/>
    <property type="match status" value="2"/>
</dbReference>
<evidence type="ECO:0000256" key="4">
    <source>
        <dbReference type="ARBA" id="ARBA00022989"/>
    </source>
</evidence>
<dbReference type="PANTHER" id="PTHR30287">
    <property type="entry name" value="MEMBRANE COMPONENT OF PREDICTED ABC SUPERFAMILY METABOLITE UPTAKE TRANSPORTER"/>
    <property type="match status" value="1"/>
</dbReference>
<evidence type="ECO:0000256" key="1">
    <source>
        <dbReference type="ARBA" id="ARBA00004651"/>
    </source>
</evidence>
<feature type="transmembrane region" description="Helical" evidence="6">
    <location>
        <begin position="638"/>
        <end position="659"/>
    </location>
</feature>
<organism evidence="8 9">
    <name type="scientific">Actinocorallia aurantiaca</name>
    <dbReference type="NCBI Taxonomy" id="46204"/>
    <lineage>
        <taxon>Bacteria</taxon>
        <taxon>Bacillati</taxon>
        <taxon>Actinomycetota</taxon>
        <taxon>Actinomycetes</taxon>
        <taxon>Streptosporangiales</taxon>
        <taxon>Thermomonosporaceae</taxon>
        <taxon>Actinocorallia</taxon>
    </lineage>
</organism>
<reference evidence="9" key="1">
    <citation type="journal article" date="2019" name="Int. J. Syst. Evol. Microbiol.">
        <title>The Global Catalogue of Microorganisms (GCM) 10K type strain sequencing project: providing services to taxonomists for standard genome sequencing and annotation.</title>
        <authorList>
            <consortium name="The Broad Institute Genomics Platform"/>
            <consortium name="The Broad Institute Genome Sequencing Center for Infectious Disease"/>
            <person name="Wu L."/>
            <person name="Ma J."/>
        </authorList>
    </citation>
    <scope>NUCLEOTIDE SEQUENCE [LARGE SCALE GENOMIC DNA]</scope>
    <source>
        <strain evidence="9">JCM 8201</strain>
    </source>
</reference>
<accession>A0ABP6GZK8</accession>
<dbReference type="PANTHER" id="PTHR30287:SF1">
    <property type="entry name" value="INNER MEMBRANE PROTEIN"/>
    <property type="match status" value="1"/>
</dbReference>
<dbReference type="InterPro" id="IPR003838">
    <property type="entry name" value="ABC3_permease_C"/>
</dbReference>
<feature type="transmembrane region" description="Helical" evidence="6">
    <location>
        <begin position="190"/>
        <end position="214"/>
    </location>
</feature>
<evidence type="ECO:0000256" key="5">
    <source>
        <dbReference type="ARBA" id="ARBA00023136"/>
    </source>
</evidence>
<keyword evidence="3 6" id="KW-0812">Transmembrane</keyword>
<evidence type="ECO:0000256" key="3">
    <source>
        <dbReference type="ARBA" id="ARBA00022692"/>
    </source>
</evidence>
<feature type="transmembrane region" description="Helical" evidence="6">
    <location>
        <begin position="409"/>
        <end position="430"/>
    </location>
</feature>
<evidence type="ECO:0000256" key="2">
    <source>
        <dbReference type="ARBA" id="ARBA00022475"/>
    </source>
</evidence>
<comment type="subcellular location">
    <subcellularLocation>
        <location evidence="1">Cell membrane</location>
        <topology evidence="1">Multi-pass membrane protein</topology>
    </subcellularLocation>
</comment>
<evidence type="ECO:0000256" key="6">
    <source>
        <dbReference type="SAM" id="Phobius"/>
    </source>
</evidence>
<sequence>MRRWGAELALGMRLSVSGGRSGWVRLVMIAIGVGLGVAMLLAAATIPNLMAARDVRLTARTVELNQPVPQGPDTLLVNSGGTEYRGRTINGELVRAEGDRAPLPPGVERLPAPGEMVVSPALAELLASDEGALLRGRWNERVIGMIGPEGLSGPREYFFYLGTDRLTRDSAVRSRSFGIAQSREGAMATVLLLLCLIGLVALLLPVAVFLTSAVRFGGEGRDRRLAALRLVGADAAMTRRIAAGETLVGALLGLVVGGLLFLAAGLLAYRFVPAAVSFYSADFRPVPALAALVVVLVPVTAVLATVFALRRVVVEPLGVVRRADERRRRLWWRLFLPVAGLALLYPLRDGLSTLSYGDVYQVMAGVAALLAGVALLLPWLVEAVVHRLGGGGVAWELAVRRLQLDSGTAVRAVSGIAVSVAGAIALQGLLATVQAQYTVETRHGTDRFQALVTPNDEQSGQGGRWKEALEKTSGVLAVEPLTLIMPTQSGGQEGYAGLQIGSCAVLQQFAELGSCTDGDTFVISDPGVPQPRPGEAYFLDSARSEASRWTLPPTVRTVPPTQGDIHRSGAPAILVTPKALKGVRTDPTSAGLYVALDPSDPDAVERLRNTVARTDPTAHVAPVIERTVLSTLVKIRQALLAGATALLLLIGASMLVNVAEQLRERRRVLAVLMAFGTRRSTLAGSVLYQVAVPVLLGLALAVATGTGLAAILQAAAEVPVQPDWSGIGATSGAAVLVVLLTTAASLPLLWRLTSPGGLRSE</sequence>
<gene>
    <name evidence="8" type="ORF">GCM10010439_50230</name>
</gene>
<keyword evidence="9" id="KW-1185">Reference proteome</keyword>
<evidence type="ECO:0000259" key="7">
    <source>
        <dbReference type="Pfam" id="PF02687"/>
    </source>
</evidence>
<protein>
    <submittedName>
        <fullName evidence="8">ABC transporter permease</fullName>
    </submittedName>
</protein>
<dbReference type="EMBL" id="BAAATZ010000021">
    <property type="protein sequence ID" value="GAA2732450.1"/>
    <property type="molecule type" value="Genomic_DNA"/>
</dbReference>